<dbReference type="InterPro" id="IPR029063">
    <property type="entry name" value="SAM-dependent_MTases_sf"/>
</dbReference>
<name>A0ABU5RLN0_9PSEU</name>
<sequence length="316" mass="34836">MTAPWWTPHETDYYTVNLSYLYDAFREACNADGNVVPCVKFAHDIEREAALRLNARVPGAGFVFRSERRFFDRVAAYLVTEQRVTSIVVAGAGLPHISGDDDLHSVIRRSEANNRNRTDNTARTTVIYVERDPLTLAQLRTLADDGEGVHVVEADPWDPTAMWDTLYNTASENPGLISPDDDRVALLLGGVMSFHRGSRAEAAQVVQDHLARLPVGAFLAMTHLLMPEHPDLAAQAREFENALRFLGPGTGSLATQAQVEAMVNGTTLLPPGIVPAFTWYPDGPLRDSPVCGHFNAAVLTQKPEPDDELPEPPWRT</sequence>
<accession>A0ABU5RLN0</accession>
<protein>
    <submittedName>
        <fullName evidence="1">SAM-dependent methyltransferase</fullName>
        <ecNumber evidence="1">2.1.1.-</ecNumber>
    </submittedName>
</protein>
<dbReference type="SUPFAM" id="SSF53335">
    <property type="entry name" value="S-adenosyl-L-methionine-dependent methyltransferases"/>
    <property type="match status" value="1"/>
</dbReference>
<keyword evidence="1" id="KW-0808">Transferase</keyword>
<proteinExistence type="predicted"/>
<dbReference type="InterPro" id="IPR006764">
    <property type="entry name" value="SAM_dep_MeTrfase_SAV2177_type"/>
</dbReference>
<dbReference type="Proteomes" id="UP001304298">
    <property type="component" value="Unassembled WGS sequence"/>
</dbReference>
<gene>
    <name evidence="1" type="ORF">VA596_47260</name>
</gene>
<organism evidence="1 2">
    <name type="scientific">Amycolatopsis heterodermiae</name>
    <dbReference type="NCBI Taxonomy" id="3110235"/>
    <lineage>
        <taxon>Bacteria</taxon>
        <taxon>Bacillati</taxon>
        <taxon>Actinomycetota</taxon>
        <taxon>Actinomycetes</taxon>
        <taxon>Pseudonocardiales</taxon>
        <taxon>Pseudonocardiaceae</taxon>
        <taxon>Amycolatopsis</taxon>
    </lineage>
</organism>
<reference evidence="1 2" key="1">
    <citation type="submission" date="2023-12" db="EMBL/GenBank/DDBJ databases">
        <title>Amycolatopsis sp. V23-08.</title>
        <authorList>
            <person name="Somphong A."/>
        </authorList>
    </citation>
    <scope>NUCLEOTIDE SEQUENCE [LARGE SCALE GENOMIC DNA]</scope>
    <source>
        <strain evidence="1 2">V23-08</strain>
    </source>
</reference>
<dbReference type="Pfam" id="PF04672">
    <property type="entry name" value="Methyltransf_19"/>
    <property type="match status" value="1"/>
</dbReference>
<evidence type="ECO:0000313" key="2">
    <source>
        <dbReference type="Proteomes" id="UP001304298"/>
    </source>
</evidence>
<keyword evidence="2" id="KW-1185">Reference proteome</keyword>
<dbReference type="GO" id="GO:0008168">
    <property type="term" value="F:methyltransferase activity"/>
    <property type="evidence" value="ECO:0007669"/>
    <property type="project" value="UniProtKB-KW"/>
</dbReference>
<dbReference type="EC" id="2.1.1.-" evidence="1"/>
<evidence type="ECO:0000313" key="1">
    <source>
        <dbReference type="EMBL" id="MEA5367198.1"/>
    </source>
</evidence>
<dbReference type="GO" id="GO:0032259">
    <property type="term" value="P:methylation"/>
    <property type="evidence" value="ECO:0007669"/>
    <property type="project" value="UniProtKB-KW"/>
</dbReference>
<dbReference type="Gene3D" id="3.40.50.150">
    <property type="entry name" value="Vaccinia Virus protein VP39"/>
    <property type="match status" value="1"/>
</dbReference>
<dbReference type="RefSeq" id="WP_323337003.1">
    <property type="nucleotide sequence ID" value="NZ_JAYFSI010000020.1"/>
</dbReference>
<keyword evidence="1" id="KW-0489">Methyltransferase</keyword>
<dbReference type="EMBL" id="JAYFSI010000020">
    <property type="protein sequence ID" value="MEA5367198.1"/>
    <property type="molecule type" value="Genomic_DNA"/>
</dbReference>
<comment type="caution">
    <text evidence="1">The sequence shown here is derived from an EMBL/GenBank/DDBJ whole genome shotgun (WGS) entry which is preliminary data.</text>
</comment>